<dbReference type="EMBL" id="DSRU01000306">
    <property type="protein sequence ID" value="HFN00229.1"/>
    <property type="molecule type" value="Genomic_DNA"/>
</dbReference>
<reference evidence="2" key="1">
    <citation type="journal article" date="2020" name="mSystems">
        <title>Genome- and Community-Level Interaction Insights into Carbon Utilization and Element Cycling Functions of Hydrothermarchaeota in Hydrothermal Sediment.</title>
        <authorList>
            <person name="Zhou Z."/>
            <person name="Liu Y."/>
            <person name="Xu W."/>
            <person name="Pan J."/>
            <person name="Luo Z.H."/>
            <person name="Li M."/>
        </authorList>
    </citation>
    <scope>NUCLEOTIDE SEQUENCE [LARGE SCALE GENOMIC DNA]</scope>
    <source>
        <strain evidence="2">SpSt-418</strain>
    </source>
</reference>
<keyword evidence="1" id="KW-1133">Transmembrane helix</keyword>
<feature type="transmembrane region" description="Helical" evidence="1">
    <location>
        <begin position="15"/>
        <end position="36"/>
    </location>
</feature>
<accession>A0A7C3KHU9</accession>
<gene>
    <name evidence="2" type="ORF">ENR64_21290</name>
</gene>
<name>A0A7C3KHU9_9CYAN</name>
<sequence>MFSLLRPIVHLIQPFLVPICFVSAWALVGIVVWSLWSGCRDVVKGSQRLHKIPCSDCQYFTDSHLLKCTLHPYRALTEDAIDCADYKSTTLKAPSESFVGRQ</sequence>
<proteinExistence type="predicted"/>
<evidence type="ECO:0000256" key="1">
    <source>
        <dbReference type="SAM" id="Phobius"/>
    </source>
</evidence>
<keyword evidence="1" id="KW-0472">Membrane</keyword>
<keyword evidence="1" id="KW-0812">Transmembrane</keyword>
<organism evidence="2">
    <name type="scientific">Oscillatoriales cyanobacterium SpSt-418</name>
    <dbReference type="NCBI Taxonomy" id="2282169"/>
    <lineage>
        <taxon>Bacteria</taxon>
        <taxon>Bacillati</taxon>
        <taxon>Cyanobacteriota</taxon>
        <taxon>Cyanophyceae</taxon>
        <taxon>Oscillatoriophycideae</taxon>
        <taxon>Oscillatoriales</taxon>
    </lineage>
</organism>
<protein>
    <submittedName>
        <fullName evidence="2">Uncharacterized protein</fullName>
    </submittedName>
</protein>
<comment type="caution">
    <text evidence="2">The sequence shown here is derived from an EMBL/GenBank/DDBJ whole genome shotgun (WGS) entry which is preliminary data.</text>
</comment>
<evidence type="ECO:0000313" key="2">
    <source>
        <dbReference type="EMBL" id="HFN00229.1"/>
    </source>
</evidence>
<dbReference type="AlphaFoldDB" id="A0A7C3KHU9"/>